<proteinExistence type="predicted"/>
<dbReference type="InterPro" id="IPR003032">
    <property type="entry name" value="Ryanodine_rcpt"/>
</dbReference>
<dbReference type="Gene3D" id="6.20.350.10">
    <property type="match status" value="1"/>
</dbReference>
<evidence type="ECO:0000256" key="1">
    <source>
        <dbReference type="SAM" id="MobiDB-lite"/>
    </source>
</evidence>
<dbReference type="Proteomes" id="UP001498476">
    <property type="component" value="Unassembled WGS sequence"/>
</dbReference>
<dbReference type="EMBL" id="JAZAVJ010000199">
    <property type="protein sequence ID" value="KAK7408100.1"/>
    <property type="molecule type" value="Genomic_DNA"/>
</dbReference>
<gene>
    <name evidence="3" type="ORF">QQX98_009755</name>
</gene>
<protein>
    <recommendedName>
        <fullName evidence="2">Ryanodine receptor Ryr domain-containing protein</fullName>
    </recommendedName>
</protein>
<keyword evidence="4" id="KW-1185">Reference proteome</keyword>
<evidence type="ECO:0000313" key="3">
    <source>
        <dbReference type="EMBL" id="KAK7408100.1"/>
    </source>
</evidence>
<feature type="compositionally biased region" description="Basic and acidic residues" evidence="1">
    <location>
        <begin position="420"/>
        <end position="432"/>
    </location>
</feature>
<name>A0ABR1GRT8_9HYPO</name>
<sequence>MAAISSSLKHIIIAGDAPILLFLYPPTKKFNPNSRHDHGARAHWFHVGADLLGQLLDAGLNDPKHQVDVYKPSLESPEKNKIQSIVELDAHEPINRGSQDPKTFRLRRIQQIDTARTWHFPSLEGSVHDPSGLSIVVFQETKIENPVPEDNSTNAIALFKKCRPRFLVYHMARPLCRGKIWETVRHGPLLDTDKPDLERLIVIVDADDLRAEGIDPSYGLSWEKTCENFVERLGLVGKLVSLATPLGAAVFIFGAAAARTYKELRKKATKSKPDGHLTREQEVVACLHGFANILGPNKVQYGEKMDRMYPVRRAVILRSLIEKREPNLKYRDKIHIDDGVLNALLLVPTYRQGIKSLASIIGMSRLNGYYQFERSALPPPAQLDVHVDYKTFTIYLNSMPLPKHLREDLAEKLHNTYNDERRKTANDAEKKKLTQWNDTDEELRESSRAHADAIPSKLRIIGCYLSETQEYRKPVESFTRDQIEKIAEVQHERWNAEKLQNQWGKGKERDIKARKSPFLVPWVDLPEQWKDIGRGMAKSYPKILPVSHKIYEMGPRGITV</sequence>
<dbReference type="Pfam" id="PF02026">
    <property type="entry name" value="RyR"/>
    <property type="match status" value="1"/>
</dbReference>
<reference evidence="3 4" key="1">
    <citation type="journal article" date="2025" name="Microbiol. Resour. Announc.">
        <title>Draft genome sequences for Neonectria magnoliae and Neonectria punicea, canker pathogens of Liriodendron tulipifera and Acer saccharum in West Virginia.</title>
        <authorList>
            <person name="Petronek H.M."/>
            <person name="Kasson M.T."/>
            <person name="Metheny A.M."/>
            <person name="Stauder C.M."/>
            <person name="Lovett B."/>
            <person name="Lynch S.C."/>
            <person name="Garnas J.R."/>
            <person name="Kasson L.R."/>
            <person name="Stajich J.E."/>
        </authorList>
    </citation>
    <scope>NUCLEOTIDE SEQUENCE [LARGE SCALE GENOMIC DNA]</scope>
    <source>
        <strain evidence="3 4">NRRL 64653</strain>
    </source>
</reference>
<evidence type="ECO:0000313" key="4">
    <source>
        <dbReference type="Proteomes" id="UP001498476"/>
    </source>
</evidence>
<comment type="caution">
    <text evidence="3">The sequence shown here is derived from an EMBL/GenBank/DDBJ whole genome shotgun (WGS) entry which is preliminary data.</text>
</comment>
<evidence type="ECO:0000259" key="2">
    <source>
        <dbReference type="Pfam" id="PF02026"/>
    </source>
</evidence>
<feature type="domain" description="Ryanodine receptor Ryr" evidence="2">
    <location>
        <begin position="481"/>
        <end position="543"/>
    </location>
</feature>
<feature type="region of interest" description="Disordered" evidence="1">
    <location>
        <begin position="420"/>
        <end position="449"/>
    </location>
</feature>
<accession>A0ABR1GRT8</accession>
<organism evidence="3 4">
    <name type="scientific">Neonectria punicea</name>
    <dbReference type="NCBI Taxonomy" id="979145"/>
    <lineage>
        <taxon>Eukaryota</taxon>
        <taxon>Fungi</taxon>
        <taxon>Dikarya</taxon>
        <taxon>Ascomycota</taxon>
        <taxon>Pezizomycotina</taxon>
        <taxon>Sordariomycetes</taxon>
        <taxon>Hypocreomycetidae</taxon>
        <taxon>Hypocreales</taxon>
        <taxon>Nectriaceae</taxon>
        <taxon>Neonectria</taxon>
    </lineage>
</organism>